<name>A0A7J7IVK0_BUGNE</name>
<feature type="region of interest" description="Disordered" evidence="1">
    <location>
        <begin position="734"/>
        <end position="755"/>
    </location>
</feature>
<gene>
    <name evidence="3" type="ORF">EB796_023752</name>
</gene>
<sequence length="857" mass="91840">MDLQGDNSQLGTNLRGYQRVDGRTSNSKPEAPTKDSPLQTDMIHQYAESLALSLMADIRSELVQITGRCSGHAGRSPEPPVPTSTNDGVCAGYPNHPVDTPAVCESSTVADTSPAVADTSPAVADTSPAVADACPAVADTSPAVADTSPAVADTSPAVADTSPAVADTSPAVADTSPAVADACESESPFCVEEYAEKVAGEVLKDSLTTLPEYPPRRPVLAPLEEEEIPLSSATPGITSQPRLGIAPLDLAISVDIEIENSNGGENVSVQLSAESHHDMQVSMGVSTERKLEVDIVADLRVLPPQCSVVNTTPPLSSKDLSTCSPEFTTEEVDAHKESSVESVTCSGSTAKPKPRNSFTDRDCNTNSMNTDILTSSCSAAATPTSMAGSTALSGDTNAASRTYSATSVDRDPVLSLESQTDNIKEKIDAYAQSLSEKIVWLASKEISERRRLFIENNVTSTDLLAATAMSDKVVGCVPNLSCDVITETDSDWSTQTCSRPIPSPSKLSPNSASRQPFYGRRQSAPSGARRHSLTPVPRRGSEPLVLFRTRSPNSNRKTPNPSDYIRKEFHRTVTGPGDERCPRSKTVHSSNLGAASDSLWHQLRQHSGGRVVDKVKPESNAALLVPGISTSELNSQNYLDVSRSESGDHQSQSEAESPAMNLANSGRLLRLNLSETGHRSELLPPFSPLSEPTPPFSPLQHQYLTLFSEVTAENILHDSLRTLKRTFRQPKRSKLSNVNEEDETKLNSCGDGQERNMGYGPKPIATGNWGCGAFGGDPQLKSLLQWIAATESGCPKMIYYSFNNRRLTEGQFGKVVDQVKNCTTGDLLNLIFQYVNRLSANETSGESLFEFILSLLD</sequence>
<organism evidence="3 4">
    <name type="scientific">Bugula neritina</name>
    <name type="common">Brown bryozoan</name>
    <name type="synonym">Sertularia neritina</name>
    <dbReference type="NCBI Taxonomy" id="10212"/>
    <lineage>
        <taxon>Eukaryota</taxon>
        <taxon>Metazoa</taxon>
        <taxon>Spiralia</taxon>
        <taxon>Lophotrochozoa</taxon>
        <taxon>Bryozoa</taxon>
        <taxon>Gymnolaemata</taxon>
        <taxon>Cheilostomatida</taxon>
        <taxon>Flustrina</taxon>
        <taxon>Buguloidea</taxon>
        <taxon>Bugulidae</taxon>
        <taxon>Bugula</taxon>
    </lineage>
</organism>
<comment type="caution">
    <text evidence="3">The sequence shown here is derived from an EMBL/GenBank/DDBJ whole genome shotgun (WGS) entry which is preliminary data.</text>
</comment>
<feature type="compositionally biased region" description="Polar residues" evidence="1">
    <location>
        <begin position="550"/>
        <end position="561"/>
    </location>
</feature>
<dbReference type="InterPro" id="IPR007724">
    <property type="entry name" value="Poly_GlycHdrlase"/>
</dbReference>
<dbReference type="GO" id="GO:0004649">
    <property type="term" value="F:poly(ADP-ribose) glycohydrolase activity"/>
    <property type="evidence" value="ECO:0007669"/>
    <property type="project" value="InterPro"/>
</dbReference>
<dbReference type="Pfam" id="PF05028">
    <property type="entry name" value="PARG_cat_C"/>
    <property type="match status" value="1"/>
</dbReference>
<dbReference type="AlphaFoldDB" id="A0A7J7IVK0"/>
<feature type="region of interest" description="Disordered" evidence="1">
    <location>
        <begin position="343"/>
        <end position="362"/>
    </location>
</feature>
<dbReference type="PANTHER" id="PTHR12837:SF0">
    <property type="entry name" value="POLY(ADP-RIBOSE) GLYCOHYDROLASE"/>
    <property type="match status" value="1"/>
</dbReference>
<keyword evidence="4" id="KW-1185">Reference proteome</keyword>
<dbReference type="EMBL" id="VXIV02003350">
    <property type="protein sequence ID" value="KAF6017942.1"/>
    <property type="molecule type" value="Genomic_DNA"/>
</dbReference>
<feature type="region of interest" description="Disordered" evidence="1">
    <location>
        <begin position="1"/>
        <end position="39"/>
    </location>
</feature>
<reference evidence="3" key="1">
    <citation type="submission" date="2020-06" db="EMBL/GenBank/DDBJ databases">
        <title>Draft genome of Bugula neritina, a colonial animal packing powerful symbionts and potential medicines.</title>
        <authorList>
            <person name="Rayko M."/>
        </authorList>
    </citation>
    <scope>NUCLEOTIDE SEQUENCE [LARGE SCALE GENOMIC DNA]</scope>
    <source>
        <strain evidence="3">Kwan_BN1</strain>
    </source>
</reference>
<evidence type="ECO:0000313" key="4">
    <source>
        <dbReference type="Proteomes" id="UP000593567"/>
    </source>
</evidence>
<dbReference type="Proteomes" id="UP000593567">
    <property type="component" value="Unassembled WGS sequence"/>
</dbReference>
<protein>
    <recommendedName>
        <fullName evidence="2">PARG catalytic Macro domain-containing protein</fullName>
    </recommendedName>
</protein>
<feature type="compositionally biased region" description="Polar residues" evidence="1">
    <location>
        <begin position="1"/>
        <end position="12"/>
    </location>
</feature>
<feature type="region of interest" description="Disordered" evidence="1">
    <location>
        <begin position="492"/>
        <end position="563"/>
    </location>
</feature>
<feature type="domain" description="PARG catalytic Macro" evidence="2">
    <location>
        <begin position="760"/>
        <end position="808"/>
    </location>
</feature>
<dbReference type="GO" id="GO:1990966">
    <property type="term" value="P:ATP generation from poly-ADP-D-ribose"/>
    <property type="evidence" value="ECO:0007669"/>
    <property type="project" value="TreeGrafter"/>
</dbReference>
<feature type="region of interest" description="Disordered" evidence="1">
    <location>
        <begin position="145"/>
        <end position="172"/>
    </location>
</feature>
<feature type="region of interest" description="Disordered" evidence="1">
    <location>
        <begin position="641"/>
        <end position="661"/>
    </location>
</feature>
<dbReference type="GO" id="GO:0009225">
    <property type="term" value="P:nucleotide-sugar metabolic process"/>
    <property type="evidence" value="ECO:0007669"/>
    <property type="project" value="TreeGrafter"/>
</dbReference>
<dbReference type="PANTHER" id="PTHR12837">
    <property type="entry name" value="POLY ADP-RIBOSE GLYCOHYDROLASE"/>
    <property type="match status" value="1"/>
</dbReference>
<accession>A0A7J7IVK0</accession>
<dbReference type="GO" id="GO:0005634">
    <property type="term" value="C:nucleus"/>
    <property type="evidence" value="ECO:0007669"/>
    <property type="project" value="TreeGrafter"/>
</dbReference>
<dbReference type="GO" id="GO:0006282">
    <property type="term" value="P:regulation of DNA repair"/>
    <property type="evidence" value="ECO:0007669"/>
    <property type="project" value="InterPro"/>
</dbReference>
<dbReference type="GO" id="GO:0005975">
    <property type="term" value="P:carbohydrate metabolic process"/>
    <property type="evidence" value="ECO:0007669"/>
    <property type="project" value="InterPro"/>
</dbReference>
<proteinExistence type="predicted"/>
<evidence type="ECO:0000256" key="1">
    <source>
        <dbReference type="SAM" id="MobiDB-lite"/>
    </source>
</evidence>
<dbReference type="InterPro" id="IPR046372">
    <property type="entry name" value="PARG_cat_C"/>
</dbReference>
<feature type="compositionally biased region" description="Polar residues" evidence="1">
    <location>
        <begin position="505"/>
        <end position="514"/>
    </location>
</feature>
<evidence type="ECO:0000313" key="3">
    <source>
        <dbReference type="EMBL" id="KAF6017942.1"/>
    </source>
</evidence>
<dbReference type="GO" id="GO:0005737">
    <property type="term" value="C:cytoplasm"/>
    <property type="evidence" value="ECO:0007669"/>
    <property type="project" value="TreeGrafter"/>
</dbReference>
<evidence type="ECO:0000259" key="2">
    <source>
        <dbReference type="Pfam" id="PF05028"/>
    </source>
</evidence>
<dbReference type="OrthoDB" id="1937899at2759"/>